<dbReference type="AlphaFoldDB" id="A0A7I3Z1C4"/>
<reference evidence="1 2" key="1">
    <citation type="journal article" date="2008" name="Science">
        <title>The Physcomitrella genome reveals evolutionary insights into the conquest of land by plants.</title>
        <authorList>
            <person name="Rensing S."/>
            <person name="Lang D."/>
            <person name="Zimmer A."/>
            <person name="Terry A."/>
            <person name="Salamov A."/>
            <person name="Shapiro H."/>
            <person name="Nishiyama T."/>
            <person name="Perroud P.-F."/>
            <person name="Lindquist E."/>
            <person name="Kamisugi Y."/>
            <person name="Tanahashi T."/>
            <person name="Sakakibara K."/>
            <person name="Fujita T."/>
            <person name="Oishi K."/>
            <person name="Shin-I T."/>
            <person name="Kuroki Y."/>
            <person name="Toyoda A."/>
            <person name="Suzuki Y."/>
            <person name="Hashimoto A."/>
            <person name="Yamaguchi K."/>
            <person name="Sugano A."/>
            <person name="Kohara Y."/>
            <person name="Fujiyama A."/>
            <person name="Anterola A."/>
            <person name="Aoki S."/>
            <person name="Ashton N."/>
            <person name="Barbazuk W.B."/>
            <person name="Barker E."/>
            <person name="Bennetzen J."/>
            <person name="Bezanilla M."/>
            <person name="Blankenship R."/>
            <person name="Cho S.H."/>
            <person name="Dutcher S."/>
            <person name="Estelle M."/>
            <person name="Fawcett J.A."/>
            <person name="Gundlach H."/>
            <person name="Hanada K."/>
            <person name="Heyl A."/>
            <person name="Hicks K.A."/>
            <person name="Hugh J."/>
            <person name="Lohr M."/>
            <person name="Mayer K."/>
            <person name="Melkozernov A."/>
            <person name="Murata T."/>
            <person name="Nelson D."/>
            <person name="Pils B."/>
            <person name="Prigge M."/>
            <person name="Reiss B."/>
            <person name="Renner T."/>
            <person name="Rombauts S."/>
            <person name="Rushton P."/>
            <person name="Sanderfoot A."/>
            <person name="Schween G."/>
            <person name="Shiu S.-H."/>
            <person name="Stueber K."/>
            <person name="Theodoulou F.L."/>
            <person name="Tu H."/>
            <person name="Van de Peer Y."/>
            <person name="Verrier P.J."/>
            <person name="Waters E."/>
            <person name="Wood A."/>
            <person name="Yang L."/>
            <person name="Cove D."/>
            <person name="Cuming A."/>
            <person name="Hasebe M."/>
            <person name="Lucas S."/>
            <person name="Mishler D.B."/>
            <person name="Reski R."/>
            <person name="Grigoriev I."/>
            <person name="Quatrano R.S."/>
            <person name="Boore J.L."/>
        </authorList>
    </citation>
    <scope>NUCLEOTIDE SEQUENCE [LARGE SCALE GENOMIC DNA]</scope>
    <source>
        <strain evidence="1 2">cv. Gransden 2004</strain>
    </source>
</reference>
<evidence type="ECO:0000313" key="2">
    <source>
        <dbReference type="Proteomes" id="UP000006727"/>
    </source>
</evidence>
<reference evidence="1 2" key="2">
    <citation type="journal article" date="2018" name="Plant J.">
        <title>The Physcomitrella patens chromosome-scale assembly reveals moss genome structure and evolution.</title>
        <authorList>
            <person name="Lang D."/>
            <person name="Ullrich K.K."/>
            <person name="Murat F."/>
            <person name="Fuchs J."/>
            <person name="Jenkins J."/>
            <person name="Haas F.B."/>
            <person name="Piednoel M."/>
            <person name="Gundlach H."/>
            <person name="Van Bel M."/>
            <person name="Meyberg R."/>
            <person name="Vives C."/>
            <person name="Morata J."/>
            <person name="Symeonidi A."/>
            <person name="Hiss M."/>
            <person name="Muchero W."/>
            <person name="Kamisugi Y."/>
            <person name="Saleh O."/>
            <person name="Blanc G."/>
            <person name="Decker E.L."/>
            <person name="van Gessel N."/>
            <person name="Grimwood J."/>
            <person name="Hayes R.D."/>
            <person name="Graham S.W."/>
            <person name="Gunter L.E."/>
            <person name="McDaniel S.F."/>
            <person name="Hoernstein S.N.W."/>
            <person name="Larsson A."/>
            <person name="Li F.W."/>
            <person name="Perroud P.F."/>
            <person name="Phillips J."/>
            <person name="Ranjan P."/>
            <person name="Rokshar D.S."/>
            <person name="Rothfels C.J."/>
            <person name="Schneider L."/>
            <person name="Shu S."/>
            <person name="Stevenson D.W."/>
            <person name="Thummler F."/>
            <person name="Tillich M."/>
            <person name="Villarreal Aguilar J.C."/>
            <person name="Widiez T."/>
            <person name="Wong G.K."/>
            <person name="Wymore A."/>
            <person name="Zhang Y."/>
            <person name="Zimmer A.D."/>
            <person name="Quatrano R.S."/>
            <person name="Mayer K.F.X."/>
            <person name="Goodstein D."/>
            <person name="Casacuberta J.M."/>
            <person name="Vandepoele K."/>
            <person name="Reski R."/>
            <person name="Cuming A.C."/>
            <person name="Tuskan G.A."/>
            <person name="Maumus F."/>
            <person name="Salse J."/>
            <person name="Schmutz J."/>
            <person name="Rensing S.A."/>
        </authorList>
    </citation>
    <scope>NUCLEOTIDE SEQUENCE [LARGE SCALE GENOMIC DNA]</scope>
    <source>
        <strain evidence="1 2">cv. Gransden 2004</strain>
    </source>
</reference>
<proteinExistence type="predicted"/>
<sequence>MVHSVICGKSLPGPCSSIAVSSKFGFFQHSTAPTVPTLKKRNLKAQKQVL</sequence>
<reference evidence="1" key="3">
    <citation type="submission" date="2020-12" db="UniProtKB">
        <authorList>
            <consortium name="EnsemblPlants"/>
        </authorList>
    </citation>
    <scope>IDENTIFICATION</scope>
</reference>
<dbReference type="Proteomes" id="UP000006727">
    <property type="component" value="Chromosome 9"/>
</dbReference>
<dbReference type="Gramene" id="Pp3c9_3200V3.2">
    <property type="protein sequence ID" value="PAC:32914142.CDS.1"/>
    <property type="gene ID" value="Pp3c9_3200"/>
</dbReference>
<organism evidence="1 2">
    <name type="scientific">Physcomitrium patens</name>
    <name type="common">Spreading-leaved earth moss</name>
    <name type="synonym">Physcomitrella patens</name>
    <dbReference type="NCBI Taxonomy" id="3218"/>
    <lineage>
        <taxon>Eukaryota</taxon>
        <taxon>Viridiplantae</taxon>
        <taxon>Streptophyta</taxon>
        <taxon>Embryophyta</taxon>
        <taxon>Bryophyta</taxon>
        <taxon>Bryophytina</taxon>
        <taxon>Bryopsida</taxon>
        <taxon>Funariidae</taxon>
        <taxon>Funariales</taxon>
        <taxon>Funariaceae</taxon>
        <taxon>Physcomitrium</taxon>
    </lineage>
</organism>
<protein>
    <submittedName>
        <fullName evidence="1">Uncharacterized protein</fullName>
    </submittedName>
</protein>
<accession>A0A7I3Z1C4</accession>
<keyword evidence="2" id="KW-1185">Reference proteome</keyword>
<evidence type="ECO:0000313" key="1">
    <source>
        <dbReference type="EnsemblPlants" id="PAC:32914142.CDS.1"/>
    </source>
</evidence>
<dbReference type="EMBL" id="ABEU02000009">
    <property type="status" value="NOT_ANNOTATED_CDS"/>
    <property type="molecule type" value="Genomic_DNA"/>
</dbReference>
<dbReference type="EnsemblPlants" id="Pp3c9_3200V3.2">
    <property type="protein sequence ID" value="PAC:32914142.CDS.1"/>
    <property type="gene ID" value="Pp3c9_3200"/>
</dbReference>
<name>A0A7I3Z1C4_PHYPA</name>